<feature type="non-terminal residue" evidence="2">
    <location>
        <position position="1"/>
    </location>
</feature>
<dbReference type="Proteomes" id="UP000257109">
    <property type="component" value="Unassembled WGS sequence"/>
</dbReference>
<keyword evidence="3" id="KW-1185">Reference proteome</keyword>
<evidence type="ECO:0000313" key="2">
    <source>
        <dbReference type="EMBL" id="RDX97123.1"/>
    </source>
</evidence>
<dbReference type="EMBL" id="QJKJ01003735">
    <property type="protein sequence ID" value="RDX97123.1"/>
    <property type="molecule type" value="Genomic_DNA"/>
</dbReference>
<accession>A0A371H396</accession>
<evidence type="ECO:0000256" key="1">
    <source>
        <dbReference type="SAM" id="MobiDB-lite"/>
    </source>
</evidence>
<protein>
    <submittedName>
        <fullName evidence="2">Uncharacterized protein</fullName>
    </submittedName>
</protein>
<gene>
    <name evidence="2" type="ORF">CR513_20142</name>
</gene>
<dbReference type="OrthoDB" id="1731207at2759"/>
<proteinExistence type="predicted"/>
<feature type="compositionally biased region" description="Polar residues" evidence="1">
    <location>
        <begin position="45"/>
        <end position="54"/>
    </location>
</feature>
<evidence type="ECO:0000313" key="3">
    <source>
        <dbReference type="Proteomes" id="UP000257109"/>
    </source>
</evidence>
<sequence length="77" mass="9114">MARFLHGLNREIQDVIELHHYHSLENLVHKATKVDMQLKKKLMSRKSSYPSDSGNGRAKWSLRKDKSLEKRRERLEG</sequence>
<dbReference type="AlphaFoldDB" id="A0A371H396"/>
<organism evidence="2 3">
    <name type="scientific">Mucuna pruriens</name>
    <name type="common">Velvet bean</name>
    <name type="synonym">Dolichos pruriens</name>
    <dbReference type="NCBI Taxonomy" id="157652"/>
    <lineage>
        <taxon>Eukaryota</taxon>
        <taxon>Viridiplantae</taxon>
        <taxon>Streptophyta</taxon>
        <taxon>Embryophyta</taxon>
        <taxon>Tracheophyta</taxon>
        <taxon>Spermatophyta</taxon>
        <taxon>Magnoliopsida</taxon>
        <taxon>eudicotyledons</taxon>
        <taxon>Gunneridae</taxon>
        <taxon>Pentapetalae</taxon>
        <taxon>rosids</taxon>
        <taxon>fabids</taxon>
        <taxon>Fabales</taxon>
        <taxon>Fabaceae</taxon>
        <taxon>Papilionoideae</taxon>
        <taxon>50 kb inversion clade</taxon>
        <taxon>NPAAA clade</taxon>
        <taxon>indigoferoid/millettioid clade</taxon>
        <taxon>Phaseoleae</taxon>
        <taxon>Mucuna</taxon>
    </lineage>
</organism>
<feature type="compositionally biased region" description="Basic and acidic residues" evidence="1">
    <location>
        <begin position="62"/>
        <end position="77"/>
    </location>
</feature>
<name>A0A371H396_MUCPR</name>
<feature type="region of interest" description="Disordered" evidence="1">
    <location>
        <begin position="42"/>
        <end position="77"/>
    </location>
</feature>
<comment type="caution">
    <text evidence="2">The sequence shown here is derived from an EMBL/GenBank/DDBJ whole genome shotgun (WGS) entry which is preliminary data.</text>
</comment>
<reference evidence="2" key="1">
    <citation type="submission" date="2018-05" db="EMBL/GenBank/DDBJ databases">
        <title>Draft genome of Mucuna pruriens seed.</title>
        <authorList>
            <person name="Nnadi N.E."/>
            <person name="Vos R."/>
            <person name="Hasami M.H."/>
            <person name="Devisetty U.K."/>
            <person name="Aguiy J.C."/>
        </authorList>
    </citation>
    <scope>NUCLEOTIDE SEQUENCE [LARGE SCALE GENOMIC DNA]</scope>
    <source>
        <strain evidence="2">JCA_2017</strain>
    </source>
</reference>